<dbReference type="SUPFAM" id="SSF56112">
    <property type="entry name" value="Protein kinase-like (PK-like)"/>
    <property type="match status" value="1"/>
</dbReference>
<dbReference type="InterPro" id="IPR042095">
    <property type="entry name" value="SUMF_sf"/>
</dbReference>
<reference evidence="2 3" key="1">
    <citation type="submission" date="2019-08" db="EMBL/GenBank/DDBJ databases">
        <title>Bradymonadales sp. TMQ2.</title>
        <authorList>
            <person name="Liang Q."/>
        </authorList>
    </citation>
    <scope>NUCLEOTIDE SEQUENCE [LARGE SCALE GENOMIC DNA]</scope>
    <source>
        <strain evidence="2 3">TMQ2</strain>
    </source>
</reference>
<sequence length="515" mass="56108">MTTSVICTQCGARNLATQAQCRRCKAPLGEEVVATATVRGTPTSTLLAERWAVLGLVSQAEGVRWQAGHDVEQARPVMIQGHSGDGGALKEAEARARSFAELTHPGLLEVVGVVPGEEGVSVVMDWPPGARLDELLAARERVPLWVALALMRDLIEALRAMHGAGFRHGRLEASRVLVREQVDGRLGAALSGVWLGPDAPELAEDYRAVARLLAQMLGVVQVGSESDVAGEVQTVLRGRVGDEVATEVAGLLARMLAQDAAHRLINPREILAQIEALRASLGDATMCAVEAGPFLRGSREDDPSARREELPMRSVELSAFYIDRAPVSAAQFFRFATETGLELDEEWYHFNAPRGAGELPVVHVTWREAYAYARWAGKRLPTEAEWEKAARGTDGRTYPWGDAPPGAELALYGENPAPGIPGERSAGRSPYGVEDMAGNVFEWVADWYEGTYYSEAPPRDPGGPRRGTRKVLRGGSFAHPEFALRCATRGRYEPGERRANHSFRCVWSLRDPQPR</sequence>
<dbReference type="OrthoDB" id="9806479at2"/>
<dbReference type="GO" id="GO:0120147">
    <property type="term" value="F:formylglycine-generating oxidase activity"/>
    <property type="evidence" value="ECO:0007669"/>
    <property type="project" value="TreeGrafter"/>
</dbReference>
<protein>
    <submittedName>
        <fullName evidence="2">SUMF1/EgtB/PvdOfamily nonheme iron enzyme</fullName>
    </submittedName>
</protein>
<feature type="domain" description="Sulfatase-modifying factor enzyme-like" evidence="1">
    <location>
        <begin position="285"/>
        <end position="507"/>
    </location>
</feature>
<dbReference type="PANTHER" id="PTHR23150">
    <property type="entry name" value="SULFATASE MODIFYING FACTOR 1, 2"/>
    <property type="match status" value="1"/>
</dbReference>
<dbReference type="Gene3D" id="1.10.510.10">
    <property type="entry name" value="Transferase(Phosphotransferase) domain 1"/>
    <property type="match status" value="1"/>
</dbReference>
<dbReference type="Proteomes" id="UP000321046">
    <property type="component" value="Unassembled WGS sequence"/>
</dbReference>
<dbReference type="AlphaFoldDB" id="A0A5C6WUY3"/>
<name>A0A5C6WUY3_9DELT</name>
<dbReference type="SUPFAM" id="SSF56436">
    <property type="entry name" value="C-type lectin-like"/>
    <property type="match status" value="1"/>
</dbReference>
<evidence type="ECO:0000313" key="3">
    <source>
        <dbReference type="Proteomes" id="UP000321046"/>
    </source>
</evidence>
<proteinExistence type="predicted"/>
<dbReference type="EMBL" id="VOSL01000134">
    <property type="protein sequence ID" value="TXD32281.1"/>
    <property type="molecule type" value="Genomic_DNA"/>
</dbReference>
<organism evidence="2 3">
    <name type="scientific">Lujinxingia vulgaris</name>
    <dbReference type="NCBI Taxonomy" id="2600176"/>
    <lineage>
        <taxon>Bacteria</taxon>
        <taxon>Deltaproteobacteria</taxon>
        <taxon>Bradymonadales</taxon>
        <taxon>Lujinxingiaceae</taxon>
        <taxon>Lujinxingia</taxon>
    </lineage>
</organism>
<gene>
    <name evidence="2" type="ORF">FRC96_18105</name>
</gene>
<dbReference type="InterPro" id="IPR016187">
    <property type="entry name" value="CTDL_fold"/>
</dbReference>
<dbReference type="RefSeq" id="WP_146976561.1">
    <property type="nucleotide sequence ID" value="NZ_VOSL01000134.1"/>
</dbReference>
<comment type="caution">
    <text evidence="2">The sequence shown here is derived from an EMBL/GenBank/DDBJ whole genome shotgun (WGS) entry which is preliminary data.</text>
</comment>
<dbReference type="Pfam" id="PF03781">
    <property type="entry name" value="FGE-sulfatase"/>
    <property type="match status" value="1"/>
</dbReference>
<dbReference type="InterPro" id="IPR011009">
    <property type="entry name" value="Kinase-like_dom_sf"/>
</dbReference>
<dbReference type="InterPro" id="IPR005532">
    <property type="entry name" value="SUMF_dom"/>
</dbReference>
<dbReference type="PANTHER" id="PTHR23150:SF19">
    <property type="entry name" value="FORMYLGLYCINE-GENERATING ENZYME"/>
    <property type="match status" value="1"/>
</dbReference>
<dbReference type="InterPro" id="IPR051043">
    <property type="entry name" value="Sulfatase_Mod_Factor_Kinase"/>
</dbReference>
<dbReference type="Gene3D" id="3.90.1580.10">
    <property type="entry name" value="paralog of FGE (formylglycine-generating enzyme)"/>
    <property type="match status" value="1"/>
</dbReference>
<evidence type="ECO:0000313" key="2">
    <source>
        <dbReference type="EMBL" id="TXD32281.1"/>
    </source>
</evidence>
<accession>A0A5C6WUY3</accession>
<evidence type="ECO:0000259" key="1">
    <source>
        <dbReference type="Pfam" id="PF03781"/>
    </source>
</evidence>